<keyword evidence="16" id="KW-1185">Reference proteome</keyword>
<dbReference type="SMART" id="SM00304">
    <property type="entry name" value="HAMP"/>
    <property type="match status" value="1"/>
</dbReference>
<evidence type="ECO:0000256" key="12">
    <source>
        <dbReference type="SAM" id="Phobius"/>
    </source>
</evidence>
<keyword evidence="9" id="KW-0067">ATP-binding</keyword>
<keyword evidence="6" id="KW-0808">Transferase</keyword>
<comment type="catalytic activity">
    <reaction evidence="1">
        <text>ATP + protein L-histidine = ADP + protein N-phospho-L-histidine.</text>
        <dbReference type="EC" id="2.7.13.3"/>
    </reaction>
</comment>
<dbReference type="InterPro" id="IPR036890">
    <property type="entry name" value="HATPase_C_sf"/>
</dbReference>
<dbReference type="PANTHER" id="PTHR34220">
    <property type="entry name" value="SENSOR HISTIDINE KINASE YPDA"/>
    <property type="match status" value="1"/>
</dbReference>
<keyword evidence="10" id="KW-0902">Two-component regulatory system</keyword>
<proteinExistence type="predicted"/>
<evidence type="ECO:0000259" key="14">
    <source>
        <dbReference type="PROSITE" id="PS50885"/>
    </source>
</evidence>
<keyword evidence="11 12" id="KW-0472">Membrane</keyword>
<gene>
    <name evidence="15" type="ORF">GC096_37810</name>
</gene>
<keyword evidence="12" id="KW-1133">Transmembrane helix</keyword>
<feature type="transmembrane region" description="Helical" evidence="12">
    <location>
        <begin position="22"/>
        <end position="44"/>
    </location>
</feature>
<dbReference type="CDD" id="cd06225">
    <property type="entry name" value="HAMP"/>
    <property type="match status" value="1"/>
</dbReference>
<feature type="domain" description="Histidine kinase" evidence="13">
    <location>
        <begin position="487"/>
        <end position="596"/>
    </location>
</feature>
<dbReference type="Proteomes" id="UP000653578">
    <property type="component" value="Unassembled WGS sequence"/>
</dbReference>
<dbReference type="PROSITE" id="PS50109">
    <property type="entry name" value="HIS_KIN"/>
    <property type="match status" value="1"/>
</dbReference>
<keyword evidence="5" id="KW-0597">Phosphoprotein</keyword>
<name>A0ABX1XML9_9BACL</name>
<evidence type="ECO:0000256" key="11">
    <source>
        <dbReference type="ARBA" id="ARBA00023136"/>
    </source>
</evidence>
<keyword evidence="4" id="KW-1003">Cell membrane</keyword>
<dbReference type="InterPro" id="IPR010559">
    <property type="entry name" value="Sig_transdc_His_kin_internal"/>
</dbReference>
<dbReference type="InterPro" id="IPR003660">
    <property type="entry name" value="HAMP_dom"/>
</dbReference>
<evidence type="ECO:0000256" key="4">
    <source>
        <dbReference type="ARBA" id="ARBA00022475"/>
    </source>
</evidence>
<feature type="domain" description="HAMP" evidence="14">
    <location>
        <begin position="318"/>
        <end position="370"/>
    </location>
</feature>
<dbReference type="Pfam" id="PF06580">
    <property type="entry name" value="His_kinase"/>
    <property type="match status" value="1"/>
</dbReference>
<dbReference type="Pfam" id="PF00672">
    <property type="entry name" value="HAMP"/>
    <property type="match status" value="1"/>
</dbReference>
<evidence type="ECO:0000256" key="9">
    <source>
        <dbReference type="ARBA" id="ARBA00022840"/>
    </source>
</evidence>
<accession>A0ABX1XML9</accession>
<dbReference type="SUPFAM" id="SSF55874">
    <property type="entry name" value="ATPase domain of HSP90 chaperone/DNA topoisomerase II/histidine kinase"/>
    <property type="match status" value="1"/>
</dbReference>
<comment type="subcellular location">
    <subcellularLocation>
        <location evidence="2">Cell membrane</location>
        <topology evidence="2">Multi-pass membrane protein</topology>
    </subcellularLocation>
</comment>
<keyword evidence="7" id="KW-0547">Nucleotide-binding</keyword>
<dbReference type="PRINTS" id="PR00344">
    <property type="entry name" value="BCTRLSENSOR"/>
</dbReference>
<dbReference type="EC" id="2.7.13.3" evidence="3"/>
<evidence type="ECO:0000256" key="1">
    <source>
        <dbReference type="ARBA" id="ARBA00000085"/>
    </source>
</evidence>
<dbReference type="EMBL" id="WHNY01000094">
    <property type="protein sequence ID" value="NOU69783.1"/>
    <property type="molecule type" value="Genomic_DNA"/>
</dbReference>
<dbReference type="Gene3D" id="3.30.565.10">
    <property type="entry name" value="Histidine kinase-like ATPase, C-terminal domain"/>
    <property type="match status" value="1"/>
</dbReference>
<evidence type="ECO:0000256" key="10">
    <source>
        <dbReference type="ARBA" id="ARBA00023012"/>
    </source>
</evidence>
<dbReference type="PROSITE" id="PS50885">
    <property type="entry name" value="HAMP"/>
    <property type="match status" value="1"/>
</dbReference>
<keyword evidence="8" id="KW-0418">Kinase</keyword>
<evidence type="ECO:0000259" key="13">
    <source>
        <dbReference type="PROSITE" id="PS50109"/>
    </source>
</evidence>
<dbReference type="Pfam" id="PF02518">
    <property type="entry name" value="HATPase_c"/>
    <property type="match status" value="1"/>
</dbReference>
<keyword evidence="12" id="KW-0812">Transmembrane</keyword>
<dbReference type="InterPro" id="IPR005467">
    <property type="entry name" value="His_kinase_dom"/>
</dbReference>
<dbReference type="InterPro" id="IPR050640">
    <property type="entry name" value="Bact_2-comp_sensor_kinase"/>
</dbReference>
<comment type="caution">
    <text evidence="15">The sequence shown here is derived from an EMBL/GenBank/DDBJ whole genome shotgun (WGS) entry which is preliminary data.</text>
</comment>
<dbReference type="Gene3D" id="6.10.340.10">
    <property type="match status" value="1"/>
</dbReference>
<feature type="transmembrane region" description="Helical" evidence="12">
    <location>
        <begin position="296"/>
        <end position="316"/>
    </location>
</feature>
<reference evidence="15 16" key="1">
    <citation type="submission" date="2019-10" db="EMBL/GenBank/DDBJ databases">
        <title>Description of Paenibacillus humi sp. nov.</title>
        <authorList>
            <person name="Carlier A."/>
            <person name="Qi S."/>
        </authorList>
    </citation>
    <scope>NUCLEOTIDE SEQUENCE [LARGE SCALE GENOMIC DNA]</scope>
    <source>
        <strain evidence="15 16">LMG 31461</strain>
    </source>
</reference>
<protein>
    <recommendedName>
        <fullName evidence="3">histidine kinase</fullName>
        <ecNumber evidence="3">2.7.13.3</ecNumber>
    </recommendedName>
</protein>
<evidence type="ECO:0000256" key="6">
    <source>
        <dbReference type="ARBA" id="ARBA00022679"/>
    </source>
</evidence>
<dbReference type="PANTHER" id="PTHR34220:SF7">
    <property type="entry name" value="SENSOR HISTIDINE KINASE YPDA"/>
    <property type="match status" value="1"/>
</dbReference>
<evidence type="ECO:0000256" key="8">
    <source>
        <dbReference type="ARBA" id="ARBA00022777"/>
    </source>
</evidence>
<evidence type="ECO:0000256" key="7">
    <source>
        <dbReference type="ARBA" id="ARBA00022741"/>
    </source>
</evidence>
<dbReference type="InterPro" id="IPR004358">
    <property type="entry name" value="Sig_transdc_His_kin-like_C"/>
</dbReference>
<evidence type="ECO:0000313" key="15">
    <source>
        <dbReference type="EMBL" id="NOU69783.1"/>
    </source>
</evidence>
<evidence type="ECO:0000256" key="5">
    <source>
        <dbReference type="ARBA" id="ARBA00022553"/>
    </source>
</evidence>
<evidence type="ECO:0000256" key="3">
    <source>
        <dbReference type="ARBA" id="ARBA00012438"/>
    </source>
</evidence>
<evidence type="ECO:0000256" key="2">
    <source>
        <dbReference type="ARBA" id="ARBA00004651"/>
    </source>
</evidence>
<organism evidence="15 16">
    <name type="scientific">Paenibacillus plantarum</name>
    <dbReference type="NCBI Taxonomy" id="2654975"/>
    <lineage>
        <taxon>Bacteria</taxon>
        <taxon>Bacillati</taxon>
        <taxon>Bacillota</taxon>
        <taxon>Bacilli</taxon>
        <taxon>Bacillales</taxon>
        <taxon>Paenibacillaceae</taxon>
        <taxon>Paenibacillus</taxon>
    </lineage>
</organism>
<dbReference type="SMART" id="SM00387">
    <property type="entry name" value="HATPase_c"/>
    <property type="match status" value="1"/>
</dbReference>
<sequence>MQVKCLSTVISKFLNLKLRTKFLLSFTVMILLTVLMISFVNYYVSVSVIKQNTSVFSQYLIEQIGINLEKRTKDIEEHVFQQFRNSTLNTTLGISEDASESDLYIKNKVISEFMKDLVFSKDYYLSVMVVDTAGNPYGFERSATQNYNKDLMNLDIEKIKDQRGRTSWVPGNSNVIFMEKAVYDVTSSRYVGIIIVGVDINLIGSIYTNVDELTQGNIVILNEGLEPLMFDRLVSEPTRYFIENKMYAQKPSLNQGFQFEGQTYISTIISTPYDKWMIIQVIAVNELTRGTEVIKLWTLSTILVSLLLAFILAVIISRNITGNVRLLLQSMTHFSVDFTHKVIVPRSRDEVGLLAEKFNSMAQKISELIHTVYEEKLLKQKAEYRTLQFEYKALQAQIDPHFLYNTLESIHSLAKLRGDEQVSEMIYLLGKLLRESISKKGDIIYLQEEVDFIRSYLSIHQIIYGNRIEVNYYFDTSLMAFRVPKFILQPLVENSIKHGIEEKVGKGIVSIGCWMKEDVLYLEVSDNGVGIDEETKEHLLDPPEHSKLKQKDKHTNVGIISVHKRIQILFGEAYGLSIMSEMDQGTTIRIRLPILTEEGSR</sequence>
<dbReference type="InterPro" id="IPR003594">
    <property type="entry name" value="HATPase_dom"/>
</dbReference>
<evidence type="ECO:0000313" key="16">
    <source>
        <dbReference type="Proteomes" id="UP000653578"/>
    </source>
</evidence>